<keyword evidence="2" id="KW-1185">Reference proteome</keyword>
<evidence type="ECO:0000313" key="1">
    <source>
        <dbReference type="EMBL" id="KIK63989.1"/>
    </source>
</evidence>
<dbReference type="AlphaFoldDB" id="A0A0D0CLV5"/>
<dbReference type="HOGENOM" id="CLU_2512856_0_0_1"/>
<protein>
    <submittedName>
        <fullName evidence="1">Uncharacterized protein</fullName>
    </submittedName>
</protein>
<dbReference type="EMBL" id="KN834762">
    <property type="protein sequence ID" value="KIK63989.1"/>
    <property type="molecule type" value="Genomic_DNA"/>
</dbReference>
<gene>
    <name evidence="1" type="ORF">GYMLUDRAFT_426179</name>
</gene>
<organism evidence="1 2">
    <name type="scientific">Collybiopsis luxurians FD-317 M1</name>
    <dbReference type="NCBI Taxonomy" id="944289"/>
    <lineage>
        <taxon>Eukaryota</taxon>
        <taxon>Fungi</taxon>
        <taxon>Dikarya</taxon>
        <taxon>Basidiomycota</taxon>
        <taxon>Agaricomycotina</taxon>
        <taxon>Agaricomycetes</taxon>
        <taxon>Agaricomycetidae</taxon>
        <taxon>Agaricales</taxon>
        <taxon>Marasmiineae</taxon>
        <taxon>Omphalotaceae</taxon>
        <taxon>Collybiopsis</taxon>
        <taxon>Collybiopsis luxurians</taxon>
    </lineage>
</organism>
<evidence type="ECO:0000313" key="2">
    <source>
        <dbReference type="Proteomes" id="UP000053593"/>
    </source>
</evidence>
<accession>A0A0D0CLV5</accession>
<proteinExistence type="predicted"/>
<sequence>MYLRSPALPPSLLPLVFHPTVTLSFHLVCYRQSRINTDLSDPQLIHRTDNGYGANFDPTTELRHYILKFLLCSWSPNYPGDSSPV</sequence>
<reference evidence="1 2" key="1">
    <citation type="submission" date="2014-04" db="EMBL/GenBank/DDBJ databases">
        <title>Evolutionary Origins and Diversification of the Mycorrhizal Mutualists.</title>
        <authorList>
            <consortium name="DOE Joint Genome Institute"/>
            <consortium name="Mycorrhizal Genomics Consortium"/>
            <person name="Kohler A."/>
            <person name="Kuo A."/>
            <person name="Nagy L.G."/>
            <person name="Floudas D."/>
            <person name="Copeland A."/>
            <person name="Barry K.W."/>
            <person name="Cichocki N."/>
            <person name="Veneault-Fourrey C."/>
            <person name="LaButti K."/>
            <person name="Lindquist E.A."/>
            <person name="Lipzen A."/>
            <person name="Lundell T."/>
            <person name="Morin E."/>
            <person name="Murat C."/>
            <person name="Riley R."/>
            <person name="Ohm R."/>
            <person name="Sun H."/>
            <person name="Tunlid A."/>
            <person name="Henrissat B."/>
            <person name="Grigoriev I.V."/>
            <person name="Hibbett D.S."/>
            <person name="Martin F."/>
        </authorList>
    </citation>
    <scope>NUCLEOTIDE SEQUENCE [LARGE SCALE GENOMIC DNA]</scope>
    <source>
        <strain evidence="1 2">FD-317 M1</strain>
    </source>
</reference>
<dbReference type="Proteomes" id="UP000053593">
    <property type="component" value="Unassembled WGS sequence"/>
</dbReference>
<name>A0A0D0CLV5_9AGAR</name>